<dbReference type="PROSITE" id="PS51898">
    <property type="entry name" value="TYR_RECOMBINASE"/>
    <property type="match status" value="1"/>
</dbReference>
<dbReference type="InterPro" id="IPR002104">
    <property type="entry name" value="Integrase_catalytic"/>
</dbReference>
<dbReference type="Pfam" id="PF00589">
    <property type="entry name" value="Phage_integrase"/>
    <property type="match status" value="1"/>
</dbReference>
<dbReference type="SUPFAM" id="SSF56349">
    <property type="entry name" value="DNA breaking-rejoining enzymes"/>
    <property type="match status" value="1"/>
</dbReference>
<evidence type="ECO:0000259" key="2">
    <source>
        <dbReference type="PROSITE" id="PS51898"/>
    </source>
</evidence>
<dbReference type="InterPro" id="IPR013762">
    <property type="entry name" value="Integrase-like_cat_sf"/>
</dbReference>
<dbReference type="InterPro" id="IPR011010">
    <property type="entry name" value="DNA_brk_join_enz"/>
</dbReference>
<name>A0ABY1AA72_9LACO</name>
<accession>A0ABY1AA72</accession>
<keyword evidence="1" id="KW-0233">DNA recombination</keyword>
<evidence type="ECO:0000256" key="1">
    <source>
        <dbReference type="ARBA" id="ARBA00023172"/>
    </source>
</evidence>
<dbReference type="InterPro" id="IPR050090">
    <property type="entry name" value="Tyrosine_recombinase_XerCD"/>
</dbReference>
<dbReference type="PANTHER" id="PTHR30349:SF82">
    <property type="entry name" value="INTEGRASE_RECOMBINASE YOEC-RELATED"/>
    <property type="match status" value="1"/>
</dbReference>
<sequence>MARKKRHYNVQPLRTKKEIDTFLQILGVPVEGKRNQLLFLIGINNGLRTSDIVTLKVKDVKEDNPYIVEQKTGKVRQLYLKNMRPIIDSYIVGKKNSDWLFPSRQGGHIERNTVYVIFREAAKLMGRNDIGTHTMRKTFGYHYYQKTHDVATLMKIFNHSSESVTKRYIGIESDDIKKTMDSFHLGF</sequence>
<proteinExistence type="predicted"/>
<dbReference type="PANTHER" id="PTHR30349">
    <property type="entry name" value="PHAGE INTEGRASE-RELATED"/>
    <property type="match status" value="1"/>
</dbReference>
<reference evidence="3 4" key="1">
    <citation type="submission" date="2016-10" db="EMBL/GenBank/DDBJ databases">
        <authorList>
            <person name="Varghese N."/>
            <person name="Submissions S."/>
        </authorList>
    </citation>
    <scope>NUCLEOTIDE SEQUENCE [LARGE SCALE GENOMIC DNA]</scope>
    <source>
        <strain evidence="3 4">WC1T17</strain>
    </source>
</reference>
<feature type="domain" description="Tyr recombinase" evidence="2">
    <location>
        <begin position="8"/>
        <end position="181"/>
    </location>
</feature>
<evidence type="ECO:0000313" key="3">
    <source>
        <dbReference type="EMBL" id="SEM48146.1"/>
    </source>
</evidence>
<dbReference type="Proteomes" id="UP000182089">
    <property type="component" value="Unassembled WGS sequence"/>
</dbReference>
<dbReference type="Gene3D" id="1.10.443.10">
    <property type="entry name" value="Intergrase catalytic core"/>
    <property type="match status" value="1"/>
</dbReference>
<dbReference type="EMBL" id="FOCC01000003">
    <property type="protein sequence ID" value="SEM48146.1"/>
    <property type="molecule type" value="Genomic_DNA"/>
</dbReference>
<evidence type="ECO:0000313" key="4">
    <source>
        <dbReference type="Proteomes" id="UP000182089"/>
    </source>
</evidence>
<organism evidence="3 4">
    <name type="scientific">Ligilactobacillus ruminis</name>
    <dbReference type="NCBI Taxonomy" id="1623"/>
    <lineage>
        <taxon>Bacteria</taxon>
        <taxon>Bacillati</taxon>
        <taxon>Bacillota</taxon>
        <taxon>Bacilli</taxon>
        <taxon>Lactobacillales</taxon>
        <taxon>Lactobacillaceae</taxon>
        <taxon>Ligilactobacillus</taxon>
    </lineage>
</organism>
<comment type="caution">
    <text evidence="3">The sequence shown here is derived from an EMBL/GenBank/DDBJ whole genome shotgun (WGS) entry which is preliminary data.</text>
</comment>
<gene>
    <name evidence="3" type="ORF">SAMN05216431_10380</name>
</gene>
<protein>
    <submittedName>
        <fullName evidence="3">Phage integrase family protein</fullName>
    </submittedName>
</protein>